<gene>
    <name evidence="1" type="ORF">DR950_34080</name>
</gene>
<dbReference type="NCBIfam" id="NF033530">
    <property type="entry name" value="lasso_PqqD_Strm"/>
    <property type="match status" value="1"/>
</dbReference>
<name>A0A373A219_9ACTN</name>
<dbReference type="Proteomes" id="UP000263377">
    <property type="component" value="Unassembled WGS sequence"/>
</dbReference>
<dbReference type="AlphaFoldDB" id="A0A373A219"/>
<dbReference type="InterPro" id="IPR041881">
    <property type="entry name" value="PqqD_sf"/>
</dbReference>
<dbReference type="RefSeq" id="WP_074004733.1">
    <property type="nucleotide sequence ID" value="NZ_QVIG01000001.1"/>
</dbReference>
<dbReference type="Pfam" id="PF05402">
    <property type="entry name" value="PqqD"/>
    <property type="match status" value="1"/>
</dbReference>
<evidence type="ECO:0000313" key="2">
    <source>
        <dbReference type="Proteomes" id="UP000263377"/>
    </source>
</evidence>
<dbReference type="InterPro" id="IPR008792">
    <property type="entry name" value="PQQD"/>
</dbReference>
<accession>A0A373A219</accession>
<dbReference type="EMBL" id="QVIG01000001">
    <property type="protein sequence ID" value="RGD62111.1"/>
    <property type="molecule type" value="Genomic_DNA"/>
</dbReference>
<keyword evidence="2" id="KW-1185">Reference proteome</keyword>
<dbReference type="Gene3D" id="1.10.10.1150">
    <property type="entry name" value="Coenzyme PQQ synthesis protein D (PqqD)"/>
    <property type="match status" value="1"/>
</dbReference>
<reference evidence="1 2" key="1">
    <citation type="submission" date="2018-08" db="EMBL/GenBank/DDBJ databases">
        <title>Diversity &amp; Physiological Properties of Lignin-Decomposing Actinobacteria from Soil.</title>
        <authorList>
            <person name="Roh S.G."/>
            <person name="Kim S.B."/>
        </authorList>
    </citation>
    <scope>NUCLEOTIDE SEQUENCE [LARGE SCALE GENOMIC DNA]</scope>
    <source>
        <strain evidence="1 2">MMS17-GH009</strain>
    </source>
</reference>
<organism evidence="1 2">
    <name type="scientific">Kitasatospora xanthocidica</name>
    <dbReference type="NCBI Taxonomy" id="83382"/>
    <lineage>
        <taxon>Bacteria</taxon>
        <taxon>Bacillati</taxon>
        <taxon>Actinomycetota</taxon>
        <taxon>Actinomycetes</taxon>
        <taxon>Kitasatosporales</taxon>
        <taxon>Streptomycetaceae</taxon>
        <taxon>Kitasatospora</taxon>
    </lineage>
</organism>
<comment type="caution">
    <text evidence="1">The sequence shown here is derived from an EMBL/GenBank/DDBJ whole genome shotgun (WGS) entry which is preliminary data.</text>
</comment>
<sequence>MKLSLARDVTLTPIETGAVLLDGRRGRYWQLNATGSAILRKLLDGDSPDTLAVLMSEAAPVSRDQAHQDVMDLVDGLSAANLVEVSR</sequence>
<protein>
    <submittedName>
        <fullName evidence="1">Lasso peptide biosynthesis PqqD family chaperone</fullName>
    </submittedName>
</protein>
<evidence type="ECO:0000313" key="1">
    <source>
        <dbReference type="EMBL" id="RGD62111.1"/>
    </source>
</evidence>
<proteinExistence type="predicted"/>